<accession>A0ABU7RGN0</accession>
<dbReference type="InterPro" id="IPR036938">
    <property type="entry name" value="PAP2/HPO_sf"/>
</dbReference>
<dbReference type="PANTHER" id="PTHR14969">
    <property type="entry name" value="SPHINGOSINE-1-PHOSPHATE PHOSPHOHYDROLASE"/>
    <property type="match status" value="1"/>
</dbReference>
<dbReference type="SMART" id="SM00014">
    <property type="entry name" value="acidPPc"/>
    <property type="match status" value="1"/>
</dbReference>
<feature type="domain" description="Phosphatidic acid phosphatase type 2/haloperoxidase" evidence="2">
    <location>
        <begin position="79"/>
        <end position="195"/>
    </location>
</feature>
<dbReference type="EMBL" id="JAZGLY010000004">
    <property type="protein sequence ID" value="MEE6187143.1"/>
    <property type="molecule type" value="Genomic_DNA"/>
</dbReference>
<evidence type="ECO:0000313" key="3">
    <source>
        <dbReference type="EMBL" id="MEE6187143.1"/>
    </source>
</evidence>
<dbReference type="SUPFAM" id="SSF48317">
    <property type="entry name" value="Acid phosphatase/Vanadium-dependent haloperoxidase"/>
    <property type="match status" value="1"/>
</dbReference>
<dbReference type="Gene3D" id="1.20.144.10">
    <property type="entry name" value="Phosphatidic acid phosphatase type 2/haloperoxidase"/>
    <property type="match status" value="1"/>
</dbReference>
<keyword evidence="1" id="KW-0472">Membrane</keyword>
<sequence>MQEFLVFLCSMDSYCYIPFPDWLVKADRQLFEYINSGFANNFFDDIMPLMRNPFFWGPLYLFIVAFGIINFKKSVWWWLAFFLAVVACADLVGARLFKETFERLRPCNDPEMLGKVRMVLGRCSGGFSFVSNHAINHFAVATFLYTTLSSYIKYAWVLFIWAAIIGFAQIYVGVHYPFDVLCGSLLGILIGSLGGYLFKKNFGFTIFDK</sequence>
<dbReference type="Pfam" id="PF01569">
    <property type="entry name" value="PAP2"/>
    <property type="match status" value="1"/>
</dbReference>
<dbReference type="PANTHER" id="PTHR14969:SF13">
    <property type="entry name" value="AT30094P"/>
    <property type="match status" value="1"/>
</dbReference>
<reference evidence="3 4" key="1">
    <citation type="submission" date="2024-01" db="EMBL/GenBank/DDBJ databases">
        <title>Niabella digestum sp. nov., isolated from waste digestion system.</title>
        <authorList>
            <person name="Zhang L."/>
        </authorList>
    </citation>
    <scope>NUCLEOTIDE SEQUENCE [LARGE SCALE GENOMIC DNA]</scope>
    <source>
        <strain evidence="3 4">A18</strain>
    </source>
</reference>
<gene>
    <name evidence="3" type="ORF">V2H41_07655</name>
</gene>
<keyword evidence="1" id="KW-1133">Transmembrane helix</keyword>
<feature type="transmembrane region" description="Helical" evidence="1">
    <location>
        <begin position="178"/>
        <end position="198"/>
    </location>
</feature>
<feature type="transmembrane region" description="Helical" evidence="1">
    <location>
        <begin position="53"/>
        <end position="69"/>
    </location>
</feature>
<organism evidence="3 4">
    <name type="scientific">Niabella digestorum</name>
    <dbReference type="NCBI Taxonomy" id="3117701"/>
    <lineage>
        <taxon>Bacteria</taxon>
        <taxon>Pseudomonadati</taxon>
        <taxon>Bacteroidota</taxon>
        <taxon>Chitinophagia</taxon>
        <taxon>Chitinophagales</taxon>
        <taxon>Chitinophagaceae</taxon>
        <taxon>Niabella</taxon>
    </lineage>
</organism>
<feature type="transmembrane region" description="Helical" evidence="1">
    <location>
        <begin position="154"/>
        <end position="172"/>
    </location>
</feature>
<evidence type="ECO:0000256" key="1">
    <source>
        <dbReference type="SAM" id="Phobius"/>
    </source>
</evidence>
<comment type="caution">
    <text evidence="3">The sequence shown here is derived from an EMBL/GenBank/DDBJ whole genome shotgun (WGS) entry which is preliminary data.</text>
</comment>
<keyword evidence="4" id="KW-1185">Reference proteome</keyword>
<name>A0ABU7RGN0_9BACT</name>
<dbReference type="Proteomes" id="UP001357452">
    <property type="component" value="Unassembled WGS sequence"/>
</dbReference>
<evidence type="ECO:0000313" key="4">
    <source>
        <dbReference type="Proteomes" id="UP001357452"/>
    </source>
</evidence>
<feature type="transmembrane region" description="Helical" evidence="1">
    <location>
        <begin position="75"/>
        <end position="97"/>
    </location>
</feature>
<proteinExistence type="predicted"/>
<keyword evidence="1" id="KW-0812">Transmembrane</keyword>
<dbReference type="InterPro" id="IPR000326">
    <property type="entry name" value="PAP2/HPO"/>
</dbReference>
<protein>
    <submittedName>
        <fullName evidence="3">Phosphatase PAP2 family protein</fullName>
    </submittedName>
</protein>
<evidence type="ECO:0000259" key="2">
    <source>
        <dbReference type="SMART" id="SM00014"/>
    </source>
</evidence>